<reference evidence="12 14" key="2">
    <citation type="submission" date="2017-06" db="EMBL/GenBank/DDBJ databases">
        <title>Draft genome sequence of Fusobacterium nucleatum subsp. animalis KCOM 1280 (=ChDC F318).</title>
        <authorList>
            <person name="Kook J.-K."/>
            <person name="Park S.-N."/>
            <person name="Lim Y.K."/>
            <person name="Roh H."/>
        </authorList>
    </citation>
    <scope>NUCLEOTIDE SEQUENCE [LARGE SCALE GENOMIC DNA]</scope>
    <source>
        <strain evidence="12">KCOM 1280</strain>
        <strain evidence="14">KCOM 1280 ( ChDC F318)</strain>
    </source>
</reference>
<evidence type="ECO:0000256" key="9">
    <source>
        <dbReference type="SAM" id="Phobius"/>
    </source>
</evidence>
<name>A0A0M5MCP3_9FUSO</name>
<dbReference type="EMBL" id="CP012713">
    <property type="protein sequence ID" value="ALF18364.1"/>
    <property type="molecule type" value="Genomic_DNA"/>
</dbReference>
<evidence type="ECO:0000256" key="2">
    <source>
        <dbReference type="ARBA" id="ARBA00022448"/>
    </source>
</evidence>
<dbReference type="PATRIC" id="fig|76859.3.peg.1881"/>
<feature type="transmembrane region" description="Helical" evidence="9">
    <location>
        <begin position="12"/>
        <end position="30"/>
    </location>
</feature>
<keyword evidence="6 9" id="KW-1133">Transmembrane helix</keyword>
<feature type="transmembrane region" description="Helical" evidence="9">
    <location>
        <begin position="430"/>
        <end position="455"/>
    </location>
</feature>
<organism evidence="11">
    <name type="scientific">Fusobacterium animalis</name>
    <dbReference type="NCBI Taxonomy" id="76859"/>
    <lineage>
        <taxon>Bacteria</taxon>
        <taxon>Fusobacteriati</taxon>
        <taxon>Fusobacteriota</taxon>
        <taxon>Fusobacteriia</taxon>
        <taxon>Fusobacteriales</taxon>
        <taxon>Fusobacteriaceae</taxon>
        <taxon>Fusobacterium</taxon>
    </lineage>
</organism>
<gene>
    <name evidence="12" type="primary">nhaC</name>
    <name evidence="12" type="ORF">RN90_03575</name>
    <name evidence="11" type="ORF">RN98_09320</name>
</gene>
<dbReference type="OrthoDB" id="9762978at2"/>
<feature type="domain" description="Na+/H+ antiporter NhaC-like C-terminal" evidence="10">
    <location>
        <begin position="159"/>
        <end position="452"/>
    </location>
</feature>
<evidence type="ECO:0000259" key="10">
    <source>
        <dbReference type="Pfam" id="PF03553"/>
    </source>
</evidence>
<dbReference type="Proteomes" id="UP000226179">
    <property type="component" value="Unassembled WGS sequence"/>
</dbReference>
<evidence type="ECO:0000256" key="5">
    <source>
        <dbReference type="ARBA" id="ARBA00022692"/>
    </source>
</evidence>
<accession>A0A0M5MCP3</accession>
<keyword evidence="4" id="KW-1003">Cell membrane</keyword>
<evidence type="ECO:0000256" key="1">
    <source>
        <dbReference type="ARBA" id="ARBA00004651"/>
    </source>
</evidence>
<reference evidence="11 13" key="1">
    <citation type="submission" date="2015-09" db="EMBL/GenBank/DDBJ databases">
        <authorList>
            <person name="Jackson K.R."/>
            <person name="Lunt B.L."/>
            <person name="Fisher J.N.B."/>
            <person name="Gardner A.V."/>
            <person name="Bailey M.E."/>
            <person name="Deus L.M."/>
            <person name="Earl A.S."/>
            <person name="Gibby P.D."/>
            <person name="Hartmann K.A."/>
            <person name="Liu J.E."/>
            <person name="Manci A.M."/>
            <person name="Nielsen D.A."/>
            <person name="Solomon M.B."/>
            <person name="Breakwell D.P."/>
            <person name="Burnett S.H."/>
            <person name="Grose J.H."/>
        </authorList>
    </citation>
    <scope>NUCLEOTIDE SEQUENCE [LARGE SCALE GENOMIC DNA]</scope>
    <source>
        <strain evidence="11 13">KCOM 1279</strain>
    </source>
</reference>
<dbReference type="InterPro" id="IPR052180">
    <property type="entry name" value="NhaC_Na-H+_Antiporter"/>
</dbReference>
<comment type="similarity">
    <text evidence="8">Belongs to the NhaC Na(+)/H(+) (TC 2.A.35) antiporter family.</text>
</comment>
<dbReference type="RefSeq" id="WP_005904834.1">
    <property type="nucleotide sequence ID" value="NZ_CP012713.1"/>
</dbReference>
<dbReference type="GO" id="GO:0015297">
    <property type="term" value="F:antiporter activity"/>
    <property type="evidence" value="ECO:0007669"/>
    <property type="project" value="UniProtKB-KW"/>
</dbReference>
<feature type="transmembrane region" description="Helical" evidence="9">
    <location>
        <begin position="258"/>
        <end position="275"/>
    </location>
</feature>
<dbReference type="EMBL" id="NJGJ01000001">
    <property type="protein sequence ID" value="PGH24580.1"/>
    <property type="molecule type" value="Genomic_DNA"/>
</dbReference>
<dbReference type="PANTHER" id="PTHR33451">
    <property type="entry name" value="MALATE-2H(+)/NA(+)-LACTATE ANTIPORTER"/>
    <property type="match status" value="1"/>
</dbReference>
<dbReference type="AlphaFoldDB" id="A0A0M5MCP3"/>
<dbReference type="PANTHER" id="PTHR33451:SF3">
    <property type="entry name" value="MALATE-2H(+)_NA(+)-LACTATE ANTIPORTER"/>
    <property type="match status" value="1"/>
</dbReference>
<evidence type="ECO:0000313" key="13">
    <source>
        <dbReference type="Proteomes" id="UP000063147"/>
    </source>
</evidence>
<keyword evidence="5 9" id="KW-0812">Transmembrane</keyword>
<feature type="transmembrane region" description="Helical" evidence="9">
    <location>
        <begin position="66"/>
        <end position="88"/>
    </location>
</feature>
<evidence type="ECO:0000313" key="11">
    <source>
        <dbReference type="EMBL" id="ALF18364.1"/>
    </source>
</evidence>
<dbReference type="Proteomes" id="UP000063147">
    <property type="component" value="Chromosome"/>
</dbReference>
<dbReference type="Pfam" id="PF03553">
    <property type="entry name" value="Na_H_antiporter"/>
    <property type="match status" value="1"/>
</dbReference>
<evidence type="ECO:0000313" key="14">
    <source>
        <dbReference type="Proteomes" id="UP000226179"/>
    </source>
</evidence>
<dbReference type="InterPro" id="IPR018461">
    <property type="entry name" value="Na/H_Antiport_NhaC-like_C"/>
</dbReference>
<protein>
    <submittedName>
        <fullName evidence="12">Na+/H+ antiporter NhaC</fullName>
    </submittedName>
    <submittedName>
        <fullName evidence="11">Sodium:proton antiporter</fullName>
    </submittedName>
</protein>
<proteinExistence type="inferred from homology"/>
<feature type="transmembrane region" description="Helical" evidence="9">
    <location>
        <begin position="191"/>
        <end position="209"/>
    </location>
</feature>
<evidence type="ECO:0000256" key="4">
    <source>
        <dbReference type="ARBA" id="ARBA00022475"/>
    </source>
</evidence>
<evidence type="ECO:0000256" key="8">
    <source>
        <dbReference type="ARBA" id="ARBA00038435"/>
    </source>
</evidence>
<dbReference type="InterPro" id="IPR004770">
    <property type="entry name" value="Na/H_antiport_NhaC"/>
</dbReference>
<evidence type="ECO:0000256" key="6">
    <source>
        <dbReference type="ARBA" id="ARBA00022989"/>
    </source>
</evidence>
<evidence type="ECO:0000256" key="7">
    <source>
        <dbReference type="ARBA" id="ARBA00023136"/>
    </source>
</evidence>
<keyword evidence="2" id="KW-0813">Transport</keyword>
<keyword evidence="3" id="KW-0050">Antiport</keyword>
<evidence type="ECO:0000256" key="3">
    <source>
        <dbReference type="ARBA" id="ARBA00022449"/>
    </source>
</evidence>
<feature type="transmembrane region" description="Helical" evidence="9">
    <location>
        <begin position="230"/>
        <end position="252"/>
    </location>
</feature>
<keyword evidence="7 9" id="KW-0472">Membrane</keyword>
<dbReference type="GO" id="GO:0005886">
    <property type="term" value="C:plasma membrane"/>
    <property type="evidence" value="ECO:0007669"/>
    <property type="project" value="UniProtKB-SubCell"/>
</dbReference>
<feature type="transmembrane region" description="Helical" evidence="9">
    <location>
        <begin position="108"/>
        <end position="129"/>
    </location>
</feature>
<dbReference type="NCBIfam" id="TIGR00931">
    <property type="entry name" value="antiport_nhaC"/>
    <property type="match status" value="1"/>
</dbReference>
<comment type="subcellular location">
    <subcellularLocation>
        <location evidence="1">Cell membrane</location>
        <topology evidence="1">Multi-pass membrane protein</topology>
    </subcellularLocation>
</comment>
<evidence type="ECO:0000313" key="12">
    <source>
        <dbReference type="EMBL" id="PGH24580.1"/>
    </source>
</evidence>
<feature type="transmembrane region" description="Helical" evidence="9">
    <location>
        <begin position="136"/>
        <end position="162"/>
    </location>
</feature>
<sequence>MNEARKPKIWEALVPIVGMSIIIVYSMLVLKVEPHIPIVISTILAGIMALKVGCTWAEISEGMIGSVYRAIEALIIVMIVGMLIGSWVLAGSVPAMIYYGLELISPKFFLPTGCILCAIVSVATGSAWTSGGTIGVALMGIGTGLGINPALTAGMVISGAYFGDKISPLSDSTNVAAAAAETDLYLHVRSMMYTTVPSFILALLLYLIIGLRYESSSVNLENIKIIKEALSSSFTISPWLLIPPIVVLITAIKKVPAIPSLLLATAVGSIFAVIFQRAGLVDILDVLQNGYVGNTNVEIVNKLLTRGGVNGMLWTISLIIFALCFGGILEKAKFTEVILEKVVKYIHSVGSLVATTIVTGILCDFVLTDQYLANIIPGRMYYKVYDDMGLERYYLSRTLEDGGSLWSPMFPWNGCGAYQSATLGVPTFSYFPYAFLNLINPIVSIIMAYMGIAVFRKKLTDSGIEVIEVDNLTELDKIRNQNDKKD</sequence>
<feature type="transmembrane region" description="Helical" evidence="9">
    <location>
        <begin position="36"/>
        <end position="54"/>
    </location>
</feature>
<feature type="transmembrane region" description="Helical" evidence="9">
    <location>
        <begin position="311"/>
        <end position="329"/>
    </location>
</feature>